<dbReference type="InterPro" id="IPR002059">
    <property type="entry name" value="CSP_DNA-bd"/>
</dbReference>
<gene>
    <name evidence="2" type="ORF">GCM10010171_34300</name>
</gene>
<reference evidence="2" key="2">
    <citation type="submission" date="2020-09" db="EMBL/GenBank/DDBJ databases">
        <authorList>
            <person name="Sun Q."/>
            <person name="Ohkuma M."/>
        </authorList>
    </citation>
    <scope>NUCLEOTIDE SEQUENCE</scope>
    <source>
        <strain evidence="2">JCM 3276</strain>
    </source>
</reference>
<dbReference type="Proteomes" id="UP000660680">
    <property type="component" value="Unassembled WGS sequence"/>
</dbReference>
<name>A0A918GI21_9PSEU</name>
<dbReference type="InterPro" id="IPR012340">
    <property type="entry name" value="NA-bd_OB-fold"/>
</dbReference>
<dbReference type="InterPro" id="IPR011129">
    <property type="entry name" value="CSD"/>
</dbReference>
<dbReference type="SUPFAM" id="SSF50249">
    <property type="entry name" value="Nucleic acid-binding proteins"/>
    <property type="match status" value="1"/>
</dbReference>
<evidence type="ECO:0000313" key="2">
    <source>
        <dbReference type="EMBL" id="GGS36614.1"/>
    </source>
</evidence>
<protein>
    <submittedName>
        <fullName evidence="2">DNA-binding protein</fullName>
    </submittedName>
</protein>
<dbReference type="Gene3D" id="2.40.50.140">
    <property type="entry name" value="Nucleic acid-binding proteins"/>
    <property type="match status" value="1"/>
</dbReference>
<dbReference type="EMBL" id="BMRB01000002">
    <property type="protein sequence ID" value="GGS36614.1"/>
    <property type="molecule type" value="Genomic_DNA"/>
</dbReference>
<dbReference type="GO" id="GO:0003677">
    <property type="term" value="F:DNA binding"/>
    <property type="evidence" value="ECO:0007669"/>
    <property type="project" value="UniProtKB-KW"/>
</dbReference>
<comment type="caution">
    <text evidence="2">The sequence shown here is derived from an EMBL/GenBank/DDBJ whole genome shotgun (WGS) entry which is preliminary data.</text>
</comment>
<feature type="domain" description="CSD" evidence="1">
    <location>
        <begin position="6"/>
        <end position="70"/>
    </location>
</feature>
<dbReference type="CDD" id="cd04458">
    <property type="entry name" value="CSP_CDS"/>
    <property type="match status" value="1"/>
</dbReference>
<dbReference type="PROSITE" id="PS51857">
    <property type="entry name" value="CSD_2"/>
    <property type="match status" value="1"/>
</dbReference>
<evidence type="ECO:0000313" key="3">
    <source>
        <dbReference type="Proteomes" id="UP000660680"/>
    </source>
</evidence>
<proteinExistence type="predicted"/>
<evidence type="ECO:0000259" key="1">
    <source>
        <dbReference type="PROSITE" id="PS51857"/>
    </source>
</evidence>
<keyword evidence="3" id="KW-1185">Reference proteome</keyword>
<reference evidence="2" key="1">
    <citation type="journal article" date="2014" name="Int. J. Syst. Evol. Microbiol.">
        <title>Complete genome sequence of Corynebacterium casei LMG S-19264T (=DSM 44701T), isolated from a smear-ripened cheese.</title>
        <authorList>
            <consortium name="US DOE Joint Genome Institute (JGI-PGF)"/>
            <person name="Walter F."/>
            <person name="Albersmeier A."/>
            <person name="Kalinowski J."/>
            <person name="Ruckert C."/>
        </authorList>
    </citation>
    <scope>NUCLEOTIDE SEQUENCE</scope>
    <source>
        <strain evidence="2">JCM 3276</strain>
    </source>
</reference>
<dbReference type="PANTHER" id="PTHR46565:SF20">
    <property type="entry name" value="COLD SHOCK DOMAIN-CONTAINING PROTEIN 4"/>
    <property type="match status" value="1"/>
</dbReference>
<organism evidence="2 3">
    <name type="scientific">Actinokineospora fastidiosa</name>
    <dbReference type="NCBI Taxonomy" id="1816"/>
    <lineage>
        <taxon>Bacteria</taxon>
        <taxon>Bacillati</taxon>
        <taxon>Actinomycetota</taxon>
        <taxon>Actinomycetes</taxon>
        <taxon>Pseudonocardiales</taxon>
        <taxon>Pseudonocardiaceae</taxon>
        <taxon>Actinokineospora</taxon>
    </lineage>
</organism>
<dbReference type="SMART" id="SM00357">
    <property type="entry name" value="CSP"/>
    <property type="match status" value="1"/>
</dbReference>
<keyword evidence="2" id="KW-0238">DNA-binding</keyword>
<accession>A0A918GI21</accession>
<dbReference type="Pfam" id="PF00313">
    <property type="entry name" value="CSD"/>
    <property type="match status" value="1"/>
</dbReference>
<sequence length="143" mass="15624">MWGVAVVRGKVIRFDDVRGYGFVLPETGGEDVFLHVNDITFDKRKLVPGAVVEFVIEEGERGLKASDVSLVSGRATEYTSDPAFADDGDFADLLSVREFRDEVTEALLSGVPTLTAEQVVRVRQTVVGIARAHGWLDAEAREA</sequence>
<dbReference type="PRINTS" id="PR00050">
    <property type="entry name" value="COLDSHOCK"/>
</dbReference>
<dbReference type="PANTHER" id="PTHR46565">
    <property type="entry name" value="COLD SHOCK DOMAIN PROTEIN 2"/>
    <property type="match status" value="1"/>
</dbReference>
<dbReference type="AlphaFoldDB" id="A0A918GI21"/>